<evidence type="ECO:0000313" key="1">
    <source>
        <dbReference type="EMBL" id="KIL14152.1"/>
    </source>
</evidence>
<accession>A0AB34QWE9</accession>
<name>A0AB34QWE9_BACPU</name>
<organism evidence="1 2">
    <name type="scientific">Bacillus pumilus</name>
    <name type="common">Bacillus mesentericus</name>
    <dbReference type="NCBI Taxonomy" id="1408"/>
    <lineage>
        <taxon>Bacteria</taxon>
        <taxon>Bacillati</taxon>
        <taxon>Bacillota</taxon>
        <taxon>Bacilli</taxon>
        <taxon>Bacillales</taxon>
        <taxon>Bacillaceae</taxon>
        <taxon>Bacillus</taxon>
    </lineage>
</organism>
<dbReference type="AlphaFoldDB" id="A0AB34QWE9"/>
<sequence>MGFIQTFYHHQNHSFSTFYSAGFNEITPQQNDVFYPLHWFEKNEMFDSLQMGEGDQIKERSVFYALDDE</sequence>
<dbReference type="EMBL" id="JXCL01000037">
    <property type="protein sequence ID" value="KIL14152.1"/>
    <property type="molecule type" value="Genomic_DNA"/>
</dbReference>
<proteinExistence type="predicted"/>
<dbReference type="Proteomes" id="UP000031978">
    <property type="component" value="Unassembled WGS sequence"/>
</dbReference>
<gene>
    <name evidence="1" type="ORF">B4127_2111</name>
</gene>
<evidence type="ECO:0000313" key="2">
    <source>
        <dbReference type="Proteomes" id="UP000031978"/>
    </source>
</evidence>
<reference evidence="1 2" key="1">
    <citation type="submission" date="2014-12" db="EMBL/GenBank/DDBJ databases">
        <title>Draft Genome Sequences of Five Spore-Forming Food Isolates of Bacillus pumilus.</title>
        <authorList>
            <person name="de Jong A."/>
            <person name="van Heel A.J."/>
            <person name="Montalban-Lopez M."/>
            <person name="Krawczyk A.O."/>
            <person name="Berendsen E.M."/>
            <person name="Wells-Bennik M."/>
            <person name="Kuipers O.P."/>
        </authorList>
    </citation>
    <scope>NUCLEOTIDE SEQUENCE [LARGE SCALE GENOMIC DNA]</scope>
    <source>
        <strain evidence="1 2">B4127</strain>
    </source>
</reference>
<protein>
    <submittedName>
        <fullName evidence="1">Uncharacterized protein</fullName>
    </submittedName>
</protein>
<comment type="caution">
    <text evidence="1">The sequence shown here is derived from an EMBL/GenBank/DDBJ whole genome shotgun (WGS) entry which is preliminary data.</text>
</comment>